<dbReference type="PANTHER" id="PTHR35192:SF2">
    <property type="entry name" value="APPLE DOMAIN-CONTAINING PROTEIN"/>
    <property type="match status" value="1"/>
</dbReference>
<sequence length="309" mass="32419">MLSFHIIPFVALAFSLQAALVQSAATWLGCINSAGAAGTGYNLATSAACIAQCSGSTYALFIAKAVSIPTTNCYCTSSDISAIYYLSLSTTATTCASITQAAVYRTDTTFTYQGCAAGAALNILGATATAVSAPAQCLSLCASYRNAFFTPLGVTYQCVCGDPTLSISFVACASGLYYVYTHPADAAASGLARRKRHLEVEERMKRSQMIRERGWDCPKGMQACNVKGAADTWECIDPKSDLETCGGCAYGDYIKGLNNTPSSGMDCSTLPGVYRGSVTCSDGRCEAYACKRGWTLEGGICVKSLTVQL</sequence>
<feature type="signal peptide" evidence="1">
    <location>
        <begin position="1"/>
        <end position="23"/>
    </location>
</feature>
<dbReference type="OrthoDB" id="2560920at2759"/>
<reference evidence="3 4" key="1">
    <citation type="submission" date="2016-06" db="EMBL/GenBank/DDBJ databases">
        <title>Evolution of pathogenesis and genome organization in the Tremellales.</title>
        <authorList>
            <person name="Cuomo C."/>
            <person name="Litvintseva A."/>
            <person name="Heitman J."/>
            <person name="Chen Y."/>
            <person name="Sun S."/>
            <person name="Springer D."/>
            <person name="Dromer F."/>
            <person name="Young S."/>
            <person name="Zeng Q."/>
            <person name="Chapman S."/>
            <person name="Gujja S."/>
            <person name="Saif S."/>
            <person name="Birren B."/>
        </authorList>
    </citation>
    <scope>NUCLEOTIDE SEQUENCE [LARGE SCALE GENOMIC DNA]</scope>
    <source>
        <strain evidence="3 4">CBS 6039</strain>
    </source>
</reference>
<evidence type="ECO:0000313" key="3">
    <source>
        <dbReference type="EMBL" id="ODN75234.1"/>
    </source>
</evidence>
<dbReference type="GeneID" id="30157735"/>
<dbReference type="PANTHER" id="PTHR35192">
    <property type="entry name" value="PROTEIN, PUTATIVE-RELATED"/>
    <property type="match status" value="1"/>
</dbReference>
<accession>A0A1E3HFY8</accession>
<proteinExistence type="predicted"/>
<gene>
    <name evidence="3" type="ORF">L202_06426</name>
</gene>
<evidence type="ECO:0000259" key="2">
    <source>
        <dbReference type="Pfam" id="PF21671"/>
    </source>
</evidence>
<dbReference type="Proteomes" id="UP000094065">
    <property type="component" value="Unassembled WGS sequence"/>
</dbReference>
<comment type="caution">
    <text evidence="3">The sequence shown here is derived from an EMBL/GenBank/DDBJ whole genome shotgun (WGS) entry which is preliminary data.</text>
</comment>
<protein>
    <recommendedName>
        <fullName evidence="2">Protein CPL1-like domain-containing protein</fullName>
    </recommendedName>
</protein>
<dbReference type="InterPro" id="IPR038955">
    <property type="entry name" value="PriA/CPL1_fungi"/>
</dbReference>
<keyword evidence="1" id="KW-0732">Signal</keyword>
<feature type="domain" description="Protein CPL1-like" evidence="2">
    <location>
        <begin position="233"/>
        <end position="297"/>
    </location>
</feature>
<organism evidence="3 4">
    <name type="scientific">Cryptococcus amylolentus CBS 6039</name>
    <dbReference type="NCBI Taxonomy" id="1295533"/>
    <lineage>
        <taxon>Eukaryota</taxon>
        <taxon>Fungi</taxon>
        <taxon>Dikarya</taxon>
        <taxon>Basidiomycota</taxon>
        <taxon>Agaricomycotina</taxon>
        <taxon>Tremellomycetes</taxon>
        <taxon>Tremellales</taxon>
        <taxon>Cryptococcaceae</taxon>
        <taxon>Cryptococcus</taxon>
    </lineage>
</organism>
<evidence type="ECO:0000313" key="4">
    <source>
        <dbReference type="Proteomes" id="UP000094065"/>
    </source>
</evidence>
<dbReference type="RefSeq" id="XP_018990884.1">
    <property type="nucleotide sequence ID" value="XM_019140909.1"/>
</dbReference>
<feature type="chain" id="PRO_5009129175" description="Protein CPL1-like domain-containing protein" evidence="1">
    <location>
        <begin position="24"/>
        <end position="309"/>
    </location>
</feature>
<dbReference type="EMBL" id="AWGJ01000010">
    <property type="protein sequence ID" value="ODN75234.1"/>
    <property type="molecule type" value="Genomic_DNA"/>
</dbReference>
<evidence type="ECO:0000256" key="1">
    <source>
        <dbReference type="SAM" id="SignalP"/>
    </source>
</evidence>
<dbReference type="InterPro" id="IPR048661">
    <property type="entry name" value="CPL1-like"/>
</dbReference>
<dbReference type="Pfam" id="PF21671">
    <property type="entry name" value="CPL1-like"/>
    <property type="match status" value="1"/>
</dbReference>
<dbReference type="STRING" id="1295533.A0A1E3HFY8"/>
<name>A0A1E3HFY8_9TREE</name>
<dbReference type="AlphaFoldDB" id="A0A1E3HFY8"/>
<keyword evidence="4" id="KW-1185">Reference proteome</keyword>